<organism evidence="5 6">
    <name type="scientific">Candidula unifasciata</name>
    <dbReference type="NCBI Taxonomy" id="100452"/>
    <lineage>
        <taxon>Eukaryota</taxon>
        <taxon>Metazoa</taxon>
        <taxon>Spiralia</taxon>
        <taxon>Lophotrochozoa</taxon>
        <taxon>Mollusca</taxon>
        <taxon>Gastropoda</taxon>
        <taxon>Heterobranchia</taxon>
        <taxon>Euthyneura</taxon>
        <taxon>Panpulmonata</taxon>
        <taxon>Eupulmonata</taxon>
        <taxon>Stylommatophora</taxon>
        <taxon>Helicina</taxon>
        <taxon>Helicoidea</taxon>
        <taxon>Geomitridae</taxon>
        <taxon>Candidula</taxon>
    </lineage>
</organism>
<dbReference type="EMBL" id="CAJHNH020005545">
    <property type="protein sequence ID" value="CAG5132632.1"/>
    <property type="molecule type" value="Genomic_DNA"/>
</dbReference>
<dbReference type="Pfam" id="PF12796">
    <property type="entry name" value="Ank_2"/>
    <property type="match status" value="1"/>
</dbReference>
<evidence type="ECO:0000256" key="1">
    <source>
        <dbReference type="ARBA" id="ARBA00022737"/>
    </source>
</evidence>
<dbReference type="PANTHER" id="PTHR24171">
    <property type="entry name" value="ANKYRIN REPEAT DOMAIN-CONTAINING PROTEIN 39-RELATED"/>
    <property type="match status" value="1"/>
</dbReference>
<evidence type="ECO:0000313" key="6">
    <source>
        <dbReference type="Proteomes" id="UP000678393"/>
    </source>
</evidence>
<dbReference type="SUPFAM" id="SSF100934">
    <property type="entry name" value="Heat shock protein 70kD (HSP70), C-terminal subdomain"/>
    <property type="match status" value="1"/>
</dbReference>
<dbReference type="SUPFAM" id="SSF48403">
    <property type="entry name" value="Ankyrin repeat"/>
    <property type="match status" value="1"/>
</dbReference>
<dbReference type="PROSITE" id="PS50297">
    <property type="entry name" value="ANK_REP_REGION"/>
    <property type="match status" value="2"/>
</dbReference>
<dbReference type="Gene3D" id="1.25.40.20">
    <property type="entry name" value="Ankyrin repeat-containing domain"/>
    <property type="match status" value="1"/>
</dbReference>
<keyword evidence="1" id="KW-0677">Repeat</keyword>
<sequence>MDNLQPKLSQTSKRSSVTVTVEDDNEHQETPVRRYDELKSYIYTNDPNNFKRYLATLRNEEIREAVNERDETGKSPLDIAASLGRVKLTKMLIACGAKIDSCNSKGYSCIHHAAAWGHLPVLIFLVDMGANIYKRTVHGETPADLAARYNMDNCVEFLELTAAVRRLQVVINQIQDKLRDDKGYPGRFTKEEKLMLTNACTEKSDWLANATVVSSQEVKDQIAQLELCVQAVLF</sequence>
<feature type="compositionally biased region" description="Polar residues" evidence="4">
    <location>
        <begin position="1"/>
        <end position="19"/>
    </location>
</feature>
<dbReference type="SMART" id="SM00248">
    <property type="entry name" value="ANK"/>
    <property type="match status" value="3"/>
</dbReference>
<evidence type="ECO:0000256" key="2">
    <source>
        <dbReference type="ARBA" id="ARBA00023043"/>
    </source>
</evidence>
<keyword evidence="2 3" id="KW-0040">ANK repeat</keyword>
<dbReference type="Proteomes" id="UP000678393">
    <property type="component" value="Unassembled WGS sequence"/>
</dbReference>
<dbReference type="Gene3D" id="1.20.1270.10">
    <property type="match status" value="1"/>
</dbReference>
<comment type="caution">
    <text evidence="5">The sequence shown here is derived from an EMBL/GenBank/DDBJ whole genome shotgun (WGS) entry which is preliminary data.</text>
</comment>
<feature type="repeat" description="ANK" evidence="3">
    <location>
        <begin position="105"/>
        <end position="137"/>
    </location>
</feature>
<proteinExistence type="predicted"/>
<dbReference type="InterPro" id="IPR002110">
    <property type="entry name" value="Ankyrin_rpt"/>
</dbReference>
<dbReference type="PROSITE" id="PS50088">
    <property type="entry name" value="ANK_REPEAT"/>
    <property type="match status" value="2"/>
</dbReference>
<evidence type="ECO:0000256" key="4">
    <source>
        <dbReference type="SAM" id="MobiDB-lite"/>
    </source>
</evidence>
<evidence type="ECO:0000313" key="5">
    <source>
        <dbReference type="EMBL" id="CAG5132632.1"/>
    </source>
</evidence>
<accession>A0A8S3ZX42</accession>
<dbReference type="InterPro" id="IPR029048">
    <property type="entry name" value="HSP70_C_sf"/>
</dbReference>
<keyword evidence="6" id="KW-1185">Reference proteome</keyword>
<reference evidence="5" key="1">
    <citation type="submission" date="2021-04" db="EMBL/GenBank/DDBJ databases">
        <authorList>
            <consortium name="Molecular Ecology Group"/>
        </authorList>
    </citation>
    <scope>NUCLEOTIDE SEQUENCE</scope>
</reference>
<dbReference type="OrthoDB" id="194358at2759"/>
<dbReference type="AlphaFoldDB" id="A0A8S3ZX42"/>
<evidence type="ECO:0008006" key="7">
    <source>
        <dbReference type="Google" id="ProtNLM"/>
    </source>
</evidence>
<evidence type="ECO:0000256" key="3">
    <source>
        <dbReference type="PROSITE-ProRule" id="PRU00023"/>
    </source>
</evidence>
<protein>
    <recommendedName>
        <fullName evidence="7">Ankyrin repeat domain-containing protein 45</fullName>
    </recommendedName>
</protein>
<name>A0A8S3ZX42_9EUPU</name>
<feature type="region of interest" description="Disordered" evidence="4">
    <location>
        <begin position="1"/>
        <end position="29"/>
    </location>
</feature>
<feature type="repeat" description="ANK" evidence="3">
    <location>
        <begin position="72"/>
        <end position="104"/>
    </location>
</feature>
<gene>
    <name evidence="5" type="ORF">CUNI_LOCUS18190</name>
</gene>
<dbReference type="InterPro" id="IPR036770">
    <property type="entry name" value="Ankyrin_rpt-contain_sf"/>
</dbReference>